<dbReference type="InterPro" id="IPR029058">
    <property type="entry name" value="AB_hydrolase_fold"/>
</dbReference>
<dbReference type="InterPro" id="IPR000073">
    <property type="entry name" value="AB_hydrolase_1"/>
</dbReference>
<dbReference type="Proteomes" id="UP001596045">
    <property type="component" value="Unassembled WGS sequence"/>
</dbReference>
<dbReference type="GO" id="GO:0016787">
    <property type="term" value="F:hydrolase activity"/>
    <property type="evidence" value="ECO:0007669"/>
    <property type="project" value="UniProtKB-KW"/>
</dbReference>
<organism evidence="2 3">
    <name type="scientific">Paraherbaspirillum soli</name>
    <dbReference type="NCBI Taxonomy" id="631222"/>
    <lineage>
        <taxon>Bacteria</taxon>
        <taxon>Pseudomonadati</taxon>
        <taxon>Pseudomonadota</taxon>
        <taxon>Betaproteobacteria</taxon>
        <taxon>Burkholderiales</taxon>
        <taxon>Oxalobacteraceae</taxon>
        <taxon>Paraherbaspirillum</taxon>
    </lineage>
</organism>
<keyword evidence="3" id="KW-1185">Reference proteome</keyword>
<gene>
    <name evidence="2" type="ORF">ACFPM8_07095</name>
</gene>
<evidence type="ECO:0000259" key="1">
    <source>
        <dbReference type="Pfam" id="PF12146"/>
    </source>
</evidence>
<accession>A0ABW0M9M4</accession>
<dbReference type="PRINTS" id="PR00111">
    <property type="entry name" value="ABHYDROLASE"/>
</dbReference>
<dbReference type="InterPro" id="IPR022742">
    <property type="entry name" value="Hydrolase_4"/>
</dbReference>
<proteinExistence type="predicted"/>
<dbReference type="Pfam" id="PF12146">
    <property type="entry name" value="Hydrolase_4"/>
    <property type="match status" value="1"/>
</dbReference>
<dbReference type="EMBL" id="JBHSMT010000012">
    <property type="protein sequence ID" value="MFC5473723.1"/>
    <property type="molecule type" value="Genomic_DNA"/>
</dbReference>
<comment type="caution">
    <text evidence="2">The sequence shown here is derived from an EMBL/GenBank/DDBJ whole genome shotgun (WGS) entry which is preliminary data.</text>
</comment>
<keyword evidence="2" id="KW-0378">Hydrolase</keyword>
<dbReference type="Gene3D" id="3.40.50.1820">
    <property type="entry name" value="alpha/beta hydrolase"/>
    <property type="match status" value="1"/>
</dbReference>
<dbReference type="RefSeq" id="WP_378996466.1">
    <property type="nucleotide sequence ID" value="NZ_JBHSMT010000012.1"/>
</dbReference>
<evidence type="ECO:0000313" key="3">
    <source>
        <dbReference type="Proteomes" id="UP001596045"/>
    </source>
</evidence>
<reference evidence="3" key="1">
    <citation type="journal article" date="2019" name="Int. J. Syst. Evol. Microbiol.">
        <title>The Global Catalogue of Microorganisms (GCM) 10K type strain sequencing project: providing services to taxonomists for standard genome sequencing and annotation.</title>
        <authorList>
            <consortium name="The Broad Institute Genomics Platform"/>
            <consortium name="The Broad Institute Genome Sequencing Center for Infectious Disease"/>
            <person name="Wu L."/>
            <person name="Ma J."/>
        </authorList>
    </citation>
    <scope>NUCLEOTIDE SEQUENCE [LARGE SCALE GENOMIC DNA]</scope>
    <source>
        <strain evidence="3">JCM 17066</strain>
    </source>
</reference>
<evidence type="ECO:0000313" key="2">
    <source>
        <dbReference type="EMBL" id="MFC5473723.1"/>
    </source>
</evidence>
<feature type="domain" description="Serine aminopeptidase S33" evidence="1">
    <location>
        <begin position="1"/>
        <end position="237"/>
    </location>
</feature>
<protein>
    <submittedName>
        <fullName evidence="2">Alpha/beta hydrolase</fullName>
    </submittedName>
</protein>
<sequence>MHGGGGYGRLFAPVGLLLRKAGYEVVAPDLPGYGLSKNDSSMIRYDAWIRMLSDLVASEYKRNGRRIVLCGGSLGGYLAYLSAAQLGSGPIAGVIATTLVDPRLQLAKEQFAKNGLVLHGLMPLMPLFAKLIGNLKFPIKWFTKMGAMSNNPELSQLVAEDPFGGGVRVPVSFMQSIFSIRPAIEPENFDICPVLLAHPAADRWTSIDSSRPFFERIKGDKTLVLLEKCGHFPVEEPGISQLEYAAIAFLAKIADNSGAQQKTAIRQ</sequence>
<name>A0ABW0M9M4_9BURK</name>
<dbReference type="PANTHER" id="PTHR11614">
    <property type="entry name" value="PHOSPHOLIPASE-RELATED"/>
    <property type="match status" value="1"/>
</dbReference>
<dbReference type="SUPFAM" id="SSF53474">
    <property type="entry name" value="alpha/beta-Hydrolases"/>
    <property type="match status" value="1"/>
</dbReference>
<dbReference type="InterPro" id="IPR051044">
    <property type="entry name" value="MAG_DAG_Lipase"/>
</dbReference>